<dbReference type="InterPro" id="IPR024607">
    <property type="entry name" value="Sulfatase_CS"/>
</dbReference>
<evidence type="ECO:0000313" key="9">
    <source>
        <dbReference type="Proteomes" id="UP000606494"/>
    </source>
</evidence>
<dbReference type="RefSeq" id="WP_190310114.1">
    <property type="nucleotide sequence ID" value="NZ_JACNYK010000004.1"/>
</dbReference>
<comment type="caution">
    <text evidence="8">The sequence shown here is derived from an EMBL/GenBank/DDBJ whole genome shotgun (WGS) entry which is preliminary data.</text>
</comment>
<organism evidence="8 9">
    <name type="scientific">Sphingobacterium arenae</name>
    <dbReference type="NCBI Taxonomy" id="1280598"/>
    <lineage>
        <taxon>Bacteria</taxon>
        <taxon>Pseudomonadati</taxon>
        <taxon>Bacteroidota</taxon>
        <taxon>Sphingobacteriia</taxon>
        <taxon>Sphingobacteriales</taxon>
        <taxon>Sphingobacteriaceae</taxon>
        <taxon>Sphingobacterium</taxon>
    </lineage>
</organism>
<dbReference type="InterPro" id="IPR017850">
    <property type="entry name" value="Alkaline_phosphatase_core_sf"/>
</dbReference>
<keyword evidence="5" id="KW-0378">Hydrolase</keyword>
<keyword evidence="6" id="KW-0106">Calcium</keyword>
<proteinExistence type="inferred from homology"/>
<evidence type="ECO:0000256" key="3">
    <source>
        <dbReference type="ARBA" id="ARBA00022723"/>
    </source>
</evidence>
<dbReference type="CDD" id="cd16144">
    <property type="entry name" value="ARS_like"/>
    <property type="match status" value="1"/>
</dbReference>
<feature type="domain" description="Sulfatase N-terminal" evidence="7">
    <location>
        <begin position="31"/>
        <end position="375"/>
    </location>
</feature>
<protein>
    <submittedName>
        <fullName evidence="8">Sulfatase</fullName>
    </submittedName>
</protein>
<dbReference type="InterPro" id="IPR000917">
    <property type="entry name" value="Sulfatase_N"/>
</dbReference>
<dbReference type="Proteomes" id="UP000606494">
    <property type="component" value="Unassembled WGS sequence"/>
</dbReference>
<name>A0ABR7Y6P4_9SPHI</name>
<accession>A0ABR7Y6P4</accession>
<dbReference type="SUPFAM" id="SSF53649">
    <property type="entry name" value="Alkaline phosphatase-like"/>
    <property type="match status" value="1"/>
</dbReference>
<evidence type="ECO:0000313" key="8">
    <source>
        <dbReference type="EMBL" id="MBD1426971.1"/>
    </source>
</evidence>
<keyword evidence="3" id="KW-0479">Metal-binding</keyword>
<keyword evidence="4" id="KW-0732">Signal</keyword>
<dbReference type="PANTHER" id="PTHR42693">
    <property type="entry name" value="ARYLSULFATASE FAMILY MEMBER"/>
    <property type="match status" value="1"/>
</dbReference>
<comment type="cofactor">
    <cofactor evidence="1">
        <name>Ca(2+)</name>
        <dbReference type="ChEBI" id="CHEBI:29108"/>
    </cofactor>
</comment>
<dbReference type="PROSITE" id="PS00523">
    <property type="entry name" value="SULFATASE_1"/>
    <property type="match status" value="1"/>
</dbReference>
<dbReference type="EMBL" id="JACNYK010000004">
    <property type="protein sequence ID" value="MBD1426971.1"/>
    <property type="molecule type" value="Genomic_DNA"/>
</dbReference>
<evidence type="ECO:0000256" key="4">
    <source>
        <dbReference type="ARBA" id="ARBA00022729"/>
    </source>
</evidence>
<dbReference type="Pfam" id="PF00884">
    <property type="entry name" value="Sulfatase"/>
    <property type="match status" value="1"/>
</dbReference>
<reference evidence="8 9" key="1">
    <citation type="submission" date="2020-08" db="EMBL/GenBank/DDBJ databases">
        <title>Sphingobacterium sp. DN00404 isolated from aquaculture water.</title>
        <authorList>
            <person name="Zhang M."/>
        </authorList>
    </citation>
    <scope>NUCLEOTIDE SEQUENCE [LARGE SCALE GENOMIC DNA]</scope>
    <source>
        <strain evidence="8 9">KCTC 32294</strain>
    </source>
</reference>
<evidence type="ECO:0000259" key="7">
    <source>
        <dbReference type="Pfam" id="PF00884"/>
    </source>
</evidence>
<gene>
    <name evidence="8" type="ORF">H8B17_15420</name>
</gene>
<sequence length="506" mass="56549">MMDIKFLLFTMLFVHGLCSAGTLYEKEDPKPNIIVFLVDDLGWQDISAFPNFKKLARSGVQFSDAYATPLCTPTRVSLLTGTNAARHRVTNWTHPDKDRSTDHPDTIFHAVDWNINGLGTDKSENKTFLATPLPRLLKENGYRTILAGKAHFGSKGIAAADPKNIGFDVNIAGSEIGHPASYFGLENFDRRRNGSPDRNAVPGLEQFHGQDIFLTEALTQSALAAVGAVEKQTQPFFLYLSHYAVHTPIMADPRYVDSFYGTSVDSIEAAYQSLVKGVDKSLGDVLDYLEENNLSENTVLFFLSDNGGLSRVPPRGGASDMHNMPLRSGKGSVYEGGIRIPFVVKWPKVVQPQAVSKNPVIVEDLFSTIRAIAGVDDKEVVQTVDGINLLPYLQDADLIDATRALVWHHPNRWIKEDFSVSSWASAMRIGNWKLIYDYTKQTLALYNLDNDIGEKHNLAHTHPEKTMELAELLTQKLKERQAQLPRLKRTERFIPWPNEIEIDNAK</sequence>
<dbReference type="PANTHER" id="PTHR42693:SF42">
    <property type="entry name" value="ARYLSULFATASE G"/>
    <property type="match status" value="1"/>
</dbReference>
<dbReference type="InterPro" id="IPR050738">
    <property type="entry name" value="Sulfatase"/>
</dbReference>
<evidence type="ECO:0000256" key="1">
    <source>
        <dbReference type="ARBA" id="ARBA00001913"/>
    </source>
</evidence>
<comment type="similarity">
    <text evidence="2">Belongs to the sulfatase family.</text>
</comment>
<dbReference type="Gene3D" id="3.40.720.10">
    <property type="entry name" value="Alkaline Phosphatase, subunit A"/>
    <property type="match status" value="1"/>
</dbReference>
<dbReference type="Gene3D" id="3.30.1120.10">
    <property type="match status" value="1"/>
</dbReference>
<keyword evidence="9" id="KW-1185">Reference proteome</keyword>
<evidence type="ECO:0000256" key="6">
    <source>
        <dbReference type="ARBA" id="ARBA00022837"/>
    </source>
</evidence>
<evidence type="ECO:0000256" key="2">
    <source>
        <dbReference type="ARBA" id="ARBA00008779"/>
    </source>
</evidence>
<evidence type="ECO:0000256" key="5">
    <source>
        <dbReference type="ARBA" id="ARBA00022801"/>
    </source>
</evidence>